<gene>
    <name evidence="1" type="ORF">DPMN_175527</name>
</gene>
<keyword evidence="2" id="KW-1185">Reference proteome</keyword>
<dbReference type="Proteomes" id="UP000828390">
    <property type="component" value="Unassembled WGS sequence"/>
</dbReference>
<evidence type="ECO:0000313" key="2">
    <source>
        <dbReference type="Proteomes" id="UP000828390"/>
    </source>
</evidence>
<dbReference type="AlphaFoldDB" id="A0A9D4IJP9"/>
<organism evidence="1 2">
    <name type="scientific">Dreissena polymorpha</name>
    <name type="common">Zebra mussel</name>
    <name type="synonym">Mytilus polymorpha</name>
    <dbReference type="NCBI Taxonomy" id="45954"/>
    <lineage>
        <taxon>Eukaryota</taxon>
        <taxon>Metazoa</taxon>
        <taxon>Spiralia</taxon>
        <taxon>Lophotrochozoa</taxon>
        <taxon>Mollusca</taxon>
        <taxon>Bivalvia</taxon>
        <taxon>Autobranchia</taxon>
        <taxon>Heteroconchia</taxon>
        <taxon>Euheterodonta</taxon>
        <taxon>Imparidentia</taxon>
        <taxon>Neoheterodontei</taxon>
        <taxon>Myida</taxon>
        <taxon>Dreissenoidea</taxon>
        <taxon>Dreissenidae</taxon>
        <taxon>Dreissena</taxon>
    </lineage>
</organism>
<evidence type="ECO:0000313" key="1">
    <source>
        <dbReference type="EMBL" id="KAH3774153.1"/>
    </source>
</evidence>
<comment type="caution">
    <text evidence="1">The sequence shown here is derived from an EMBL/GenBank/DDBJ whole genome shotgun (WGS) entry which is preliminary data.</text>
</comment>
<name>A0A9D4IJP9_DREPO</name>
<protein>
    <submittedName>
        <fullName evidence="1">Uncharacterized protein</fullName>
    </submittedName>
</protein>
<proteinExistence type="predicted"/>
<accession>A0A9D4IJP9</accession>
<reference evidence="1" key="1">
    <citation type="journal article" date="2019" name="bioRxiv">
        <title>The Genome of the Zebra Mussel, Dreissena polymorpha: A Resource for Invasive Species Research.</title>
        <authorList>
            <person name="McCartney M.A."/>
            <person name="Auch B."/>
            <person name="Kono T."/>
            <person name="Mallez S."/>
            <person name="Zhang Y."/>
            <person name="Obille A."/>
            <person name="Becker A."/>
            <person name="Abrahante J.E."/>
            <person name="Garbe J."/>
            <person name="Badalamenti J.P."/>
            <person name="Herman A."/>
            <person name="Mangelson H."/>
            <person name="Liachko I."/>
            <person name="Sullivan S."/>
            <person name="Sone E.D."/>
            <person name="Koren S."/>
            <person name="Silverstein K.A.T."/>
            <person name="Beckman K.B."/>
            <person name="Gohl D.M."/>
        </authorList>
    </citation>
    <scope>NUCLEOTIDE SEQUENCE</scope>
    <source>
        <strain evidence="1">Duluth1</strain>
        <tissue evidence="1">Whole animal</tissue>
    </source>
</reference>
<sequence length="51" mass="5630">MSAQSSVLLGVALDCQSGVRASEYQLSHLSYLVYHWTVSPGFERQNTNSVI</sequence>
<reference evidence="1" key="2">
    <citation type="submission" date="2020-11" db="EMBL/GenBank/DDBJ databases">
        <authorList>
            <person name="McCartney M.A."/>
            <person name="Auch B."/>
            <person name="Kono T."/>
            <person name="Mallez S."/>
            <person name="Becker A."/>
            <person name="Gohl D.M."/>
            <person name="Silverstein K.A.T."/>
            <person name="Koren S."/>
            <person name="Bechman K.B."/>
            <person name="Herman A."/>
            <person name="Abrahante J.E."/>
            <person name="Garbe J."/>
        </authorList>
    </citation>
    <scope>NUCLEOTIDE SEQUENCE</scope>
    <source>
        <strain evidence="1">Duluth1</strain>
        <tissue evidence="1">Whole animal</tissue>
    </source>
</reference>
<dbReference type="EMBL" id="JAIWYP010000009">
    <property type="protein sequence ID" value="KAH3774153.1"/>
    <property type="molecule type" value="Genomic_DNA"/>
</dbReference>